<sequence>MPPLTTPTRLWSTLTATTASSSSSRVLLSRYDHTPNPFFRPNSGLQQDDRDRSASQSSSSVGGKGKKPVRPGDEELVDDQEWSLRVGSGILHLRTTLPHLFDQDPPREMFPPTVYSNHVSLRLPAPLPLKISSLSLYSLTFALARHGMHALHTDLHASLHKLAVSPTPTLTTSTSNKQEPPGVRRESKAFGRSKQVRVVLEVCGMSRLGVQREPTSWQTSSLYTFSPISGLVTEHLVETIRPLPGESVGAWLSARLWHGRAAESEGYQTIPGVGMVGAGMGMGGETMVKVVDVVEDPVGGSPPTSSASSKTSSIRDRNSRTNKDR</sequence>
<feature type="region of interest" description="Disordered" evidence="1">
    <location>
        <begin position="166"/>
        <end position="190"/>
    </location>
</feature>
<feature type="compositionally biased region" description="Low complexity" evidence="1">
    <location>
        <begin position="294"/>
        <end position="312"/>
    </location>
</feature>
<dbReference type="OrthoDB" id="1099063at2759"/>
<feature type="compositionally biased region" description="Basic and acidic residues" evidence="1">
    <location>
        <begin position="313"/>
        <end position="325"/>
    </location>
</feature>
<evidence type="ECO:0000313" key="3">
    <source>
        <dbReference type="Proteomes" id="UP000812966"/>
    </source>
</evidence>
<protein>
    <submittedName>
        <fullName evidence="2">Uncharacterized protein</fullName>
    </submittedName>
</protein>
<feature type="region of interest" description="Disordered" evidence="1">
    <location>
        <begin position="33"/>
        <end position="78"/>
    </location>
</feature>
<proteinExistence type="predicted"/>
<dbReference type="Proteomes" id="UP000812966">
    <property type="component" value="Unassembled WGS sequence"/>
</dbReference>
<feature type="compositionally biased region" description="Low complexity" evidence="1">
    <location>
        <begin position="166"/>
        <end position="175"/>
    </location>
</feature>
<dbReference type="EMBL" id="JABELV010000008">
    <property type="protein sequence ID" value="KAG7571373.1"/>
    <property type="molecule type" value="Genomic_DNA"/>
</dbReference>
<reference evidence="2" key="1">
    <citation type="submission" date="2020-04" db="EMBL/GenBank/DDBJ databases">
        <title>Analysis of mating type loci in Filobasidium floriforme.</title>
        <authorList>
            <person name="Nowrousian M."/>
        </authorList>
    </citation>
    <scope>NUCLEOTIDE SEQUENCE</scope>
    <source>
        <strain evidence="2">CBS 6242</strain>
    </source>
</reference>
<name>A0A8K0NT50_9TREE</name>
<feature type="region of interest" description="Disordered" evidence="1">
    <location>
        <begin position="294"/>
        <end position="325"/>
    </location>
</feature>
<organism evidence="2 3">
    <name type="scientific">Filobasidium floriforme</name>
    <dbReference type="NCBI Taxonomy" id="5210"/>
    <lineage>
        <taxon>Eukaryota</taxon>
        <taxon>Fungi</taxon>
        <taxon>Dikarya</taxon>
        <taxon>Basidiomycota</taxon>
        <taxon>Agaricomycotina</taxon>
        <taxon>Tremellomycetes</taxon>
        <taxon>Filobasidiales</taxon>
        <taxon>Filobasidiaceae</taxon>
        <taxon>Filobasidium</taxon>
    </lineage>
</organism>
<accession>A0A8K0NT50</accession>
<dbReference type="AlphaFoldDB" id="A0A8K0NT50"/>
<comment type="caution">
    <text evidence="2">The sequence shown here is derived from an EMBL/GenBank/DDBJ whole genome shotgun (WGS) entry which is preliminary data.</text>
</comment>
<keyword evidence="3" id="KW-1185">Reference proteome</keyword>
<evidence type="ECO:0000256" key="1">
    <source>
        <dbReference type="SAM" id="MobiDB-lite"/>
    </source>
</evidence>
<gene>
    <name evidence="2" type="ORF">FFLO_00725</name>
</gene>
<evidence type="ECO:0000313" key="2">
    <source>
        <dbReference type="EMBL" id="KAG7571373.1"/>
    </source>
</evidence>